<evidence type="ECO:0000313" key="4">
    <source>
        <dbReference type="Proteomes" id="UP000244384"/>
    </source>
</evidence>
<accession>A0A5F2EUM0</accession>
<dbReference type="PRINTS" id="PR00922">
    <property type="entry name" value="DADACBPTASE3"/>
</dbReference>
<keyword evidence="3" id="KW-0121">Carboxypeptidase</keyword>
<dbReference type="SUPFAM" id="SSF56601">
    <property type="entry name" value="beta-lactamase/transpeptidase-like"/>
    <property type="match status" value="1"/>
</dbReference>
<dbReference type="Proteomes" id="UP000244384">
    <property type="component" value="Chromosome"/>
</dbReference>
<dbReference type="NCBIfam" id="TIGR00666">
    <property type="entry name" value="PBP4"/>
    <property type="match status" value="1"/>
</dbReference>
<evidence type="ECO:0000256" key="2">
    <source>
        <dbReference type="ARBA" id="ARBA00022801"/>
    </source>
</evidence>
<dbReference type="GO" id="GO:0006508">
    <property type="term" value="P:proteolysis"/>
    <property type="evidence" value="ECO:0007669"/>
    <property type="project" value="InterPro"/>
</dbReference>
<reference evidence="4" key="1">
    <citation type="submission" date="2018-01" db="EMBL/GenBank/DDBJ databases">
        <authorList>
            <person name="Li J."/>
        </authorList>
    </citation>
    <scope>NUCLEOTIDE SEQUENCE [LARGE SCALE GENOMIC DNA]</scope>
    <source>
        <strain evidence="4">592</strain>
    </source>
</reference>
<dbReference type="InterPro" id="IPR000667">
    <property type="entry name" value="Peptidase_S13"/>
</dbReference>
<dbReference type="EMBL" id="CP026952">
    <property type="protein sequence ID" value="AWB93591.1"/>
    <property type="molecule type" value="Genomic_DNA"/>
</dbReference>
<dbReference type="Pfam" id="PF02113">
    <property type="entry name" value="Peptidase_S13"/>
    <property type="match status" value="2"/>
</dbReference>
<keyword evidence="2" id="KW-0378">Hydrolase</keyword>
<protein>
    <submittedName>
        <fullName evidence="3">D-alanyl-D-alanine carboxypeptidase/D-alanyl-D-alanine-endopeptidase</fullName>
    </submittedName>
</protein>
<dbReference type="InterPro" id="IPR012338">
    <property type="entry name" value="Beta-lactam/transpept-like"/>
</dbReference>
<name>A0A2S0WQJ4_9ACTN</name>
<dbReference type="PANTHER" id="PTHR30023">
    <property type="entry name" value="D-ALANYL-D-ALANINE CARBOXYPEPTIDASE"/>
    <property type="match status" value="1"/>
</dbReference>
<comment type="similarity">
    <text evidence="1">Belongs to the peptidase S13 family.</text>
</comment>
<dbReference type="AlphaFoldDB" id="A0A2S0WQJ4"/>
<evidence type="ECO:0000313" key="3">
    <source>
        <dbReference type="EMBL" id="AWB93591.1"/>
    </source>
</evidence>
<gene>
    <name evidence="3" type="primary">dacB</name>
    <name evidence="3" type="ORF">C3E78_16005</name>
</gene>
<sequence>MLRLPFGISTVTSKITGASGGCNRVRAPEASRHGVLYSLSHVAARRDIRVGRTLLSLAVPVVVIAAVVLGGSALWQRGDLNRFICDGDCGPSNVIAPQSLAIDTTPAVPGAPTSPRASGPVDAAKLAAAVDPLLRARVLGPHVGLTAISPDDGKVLASSGSGAFVPASTTKVLTGYAALATIEPGTRFATRVVRSGDRLVLVGGGDPYLATKPAAKGDGVHRGDLTTLARRAANALRKAGVARVSLGYDASLFTGPAASPAWRPSYVAENVVTPVSSLWADQGVENGVRADDPARAAAQTFATLLEKRGIAVTGSPAATRTPAGARQVAVVRGATIGEVVESLIRTSDNQAAEVVLRQVAIANDRPATFDGGTQAVRAALEAADVDVSDLRLTDGSGLSRSNRIRPLTLAQTLLAASASSRTSGLLADLPVSGFTGTLVNRFAQLPTALGTVRAKTGTLTGVHSLAGYAVDADGRPVIFAVMADRTDKDQPFAAQAAVDKVAAAIAACRCG</sequence>
<dbReference type="KEGG" id="aez:C3E78_16005"/>
<dbReference type="Gene3D" id="3.40.710.10">
    <property type="entry name" value="DD-peptidase/beta-lactamase superfamily"/>
    <property type="match status" value="1"/>
</dbReference>
<keyword evidence="3" id="KW-0645">Protease</keyword>
<dbReference type="PANTHER" id="PTHR30023:SF0">
    <property type="entry name" value="PENICILLIN-SENSITIVE CARBOXYPEPTIDASE A"/>
    <property type="match status" value="1"/>
</dbReference>
<dbReference type="GO" id="GO:0004185">
    <property type="term" value="F:serine-type carboxypeptidase activity"/>
    <property type="evidence" value="ECO:0007669"/>
    <property type="project" value="InterPro"/>
</dbReference>
<dbReference type="Gene3D" id="3.50.80.20">
    <property type="entry name" value="D-Ala-D-Ala carboxypeptidase C, peptidase S13"/>
    <property type="match status" value="1"/>
</dbReference>
<dbReference type="GO" id="GO:0000270">
    <property type="term" value="P:peptidoglycan metabolic process"/>
    <property type="evidence" value="ECO:0007669"/>
    <property type="project" value="TreeGrafter"/>
</dbReference>
<organism evidence="3 4">
    <name type="scientific">Aeromicrobium chenweiae</name>
    <dbReference type="NCBI Taxonomy" id="2079793"/>
    <lineage>
        <taxon>Bacteria</taxon>
        <taxon>Bacillati</taxon>
        <taxon>Actinomycetota</taxon>
        <taxon>Actinomycetes</taxon>
        <taxon>Propionibacteriales</taxon>
        <taxon>Nocardioidaceae</taxon>
        <taxon>Aeromicrobium</taxon>
    </lineage>
</organism>
<keyword evidence="4" id="KW-1185">Reference proteome</keyword>
<evidence type="ECO:0000256" key="1">
    <source>
        <dbReference type="ARBA" id="ARBA00006096"/>
    </source>
</evidence>
<accession>A0A2S0WQJ4</accession>
<proteinExistence type="inferred from homology"/>